<keyword evidence="3" id="KW-0235">DNA replication</keyword>
<feature type="compositionally biased region" description="Gly residues" evidence="5">
    <location>
        <begin position="150"/>
        <end position="178"/>
    </location>
</feature>
<feature type="compositionally biased region" description="Gly residues" evidence="5">
    <location>
        <begin position="117"/>
        <end position="142"/>
    </location>
</feature>
<dbReference type="GO" id="GO:0009295">
    <property type="term" value="C:nucleoid"/>
    <property type="evidence" value="ECO:0007669"/>
    <property type="project" value="TreeGrafter"/>
</dbReference>
<dbReference type="SUPFAM" id="SSF50249">
    <property type="entry name" value="Nucleic acid-binding proteins"/>
    <property type="match status" value="1"/>
</dbReference>
<comment type="function">
    <text evidence="3">Plays an important role in DNA replication, recombination and repair. Binds to ssDNA and to an array of partner proteins to recruit them to their sites of action during DNA metabolism.</text>
</comment>
<dbReference type="HAMAP" id="MF_00984">
    <property type="entry name" value="SSB"/>
    <property type="match status" value="1"/>
</dbReference>
<dbReference type="GO" id="GO:0006281">
    <property type="term" value="P:DNA repair"/>
    <property type="evidence" value="ECO:0007669"/>
    <property type="project" value="UniProtKB-UniRule"/>
</dbReference>
<keyword evidence="7" id="KW-1185">Reference proteome</keyword>
<evidence type="ECO:0000313" key="6">
    <source>
        <dbReference type="EMBL" id="GGB96807.1"/>
    </source>
</evidence>
<dbReference type="GO" id="GO:0006260">
    <property type="term" value="P:DNA replication"/>
    <property type="evidence" value="ECO:0007669"/>
    <property type="project" value="UniProtKB-UniRule"/>
</dbReference>
<dbReference type="GO" id="GO:0003697">
    <property type="term" value="F:single-stranded DNA binding"/>
    <property type="evidence" value="ECO:0007669"/>
    <property type="project" value="UniProtKB-UniRule"/>
</dbReference>
<evidence type="ECO:0000256" key="4">
    <source>
        <dbReference type="RuleBase" id="RU000524"/>
    </source>
</evidence>
<reference evidence="6" key="1">
    <citation type="journal article" date="2014" name="Int. J. Syst. Evol. Microbiol.">
        <title>Complete genome sequence of Corynebacterium casei LMG S-19264T (=DSM 44701T), isolated from a smear-ripened cheese.</title>
        <authorList>
            <consortium name="US DOE Joint Genome Institute (JGI-PGF)"/>
            <person name="Walter F."/>
            <person name="Albersmeier A."/>
            <person name="Kalinowski J."/>
            <person name="Ruckert C."/>
        </authorList>
    </citation>
    <scope>NUCLEOTIDE SEQUENCE</scope>
    <source>
        <strain evidence="6">CGMCC 1.15095</strain>
    </source>
</reference>
<comment type="caution">
    <text evidence="6">The sequence shown here is derived from an EMBL/GenBank/DDBJ whole genome shotgun (WGS) entry which is preliminary data.</text>
</comment>
<evidence type="ECO:0000313" key="7">
    <source>
        <dbReference type="Proteomes" id="UP000608154"/>
    </source>
</evidence>
<gene>
    <name evidence="6" type="ORF">GCM10011494_14090</name>
</gene>
<evidence type="ECO:0000256" key="5">
    <source>
        <dbReference type="SAM" id="MobiDB-lite"/>
    </source>
</evidence>
<organism evidence="6 7">
    <name type="scientific">Novosphingobium endophyticum</name>
    <dbReference type="NCBI Taxonomy" id="1955250"/>
    <lineage>
        <taxon>Bacteria</taxon>
        <taxon>Pseudomonadati</taxon>
        <taxon>Pseudomonadota</taxon>
        <taxon>Alphaproteobacteria</taxon>
        <taxon>Sphingomonadales</taxon>
        <taxon>Sphingomonadaceae</taxon>
        <taxon>Novosphingobium</taxon>
    </lineage>
</organism>
<dbReference type="RefSeq" id="WP_308421028.1">
    <property type="nucleotide sequence ID" value="NZ_BMHK01000007.1"/>
</dbReference>
<dbReference type="Gene3D" id="2.40.50.140">
    <property type="entry name" value="Nucleic acid-binding proteins"/>
    <property type="match status" value="1"/>
</dbReference>
<evidence type="ECO:0000256" key="3">
    <source>
        <dbReference type="HAMAP-Rule" id="MF_00984"/>
    </source>
</evidence>
<dbReference type="PANTHER" id="PTHR10302">
    <property type="entry name" value="SINGLE-STRANDED DNA-BINDING PROTEIN"/>
    <property type="match status" value="1"/>
</dbReference>
<dbReference type="PROSITE" id="PS50935">
    <property type="entry name" value="SSB"/>
    <property type="match status" value="1"/>
</dbReference>
<dbReference type="InterPro" id="IPR012340">
    <property type="entry name" value="NA-bd_OB-fold"/>
</dbReference>
<feature type="region of interest" description="Disordered" evidence="5">
    <location>
        <begin position="115"/>
        <end position="187"/>
    </location>
</feature>
<accession>A0A916TSH3</accession>
<proteinExistence type="inferred from homology"/>
<keyword evidence="2 3" id="KW-0233">DNA recombination</keyword>
<comment type="subunit">
    <text evidence="3">Homotetramer.</text>
</comment>
<dbReference type="GO" id="GO:0006310">
    <property type="term" value="P:DNA recombination"/>
    <property type="evidence" value="ECO:0007669"/>
    <property type="project" value="UniProtKB-UniRule"/>
</dbReference>
<protein>
    <recommendedName>
        <fullName evidence="3 4">Single-stranded DNA-binding protein</fullName>
        <shortName evidence="3">SSB</shortName>
    </recommendedName>
</protein>
<dbReference type="InterPro" id="IPR000424">
    <property type="entry name" value="Primosome_PriB/ssb"/>
</dbReference>
<keyword evidence="1 3" id="KW-0238">DNA-binding</keyword>
<dbReference type="NCBIfam" id="TIGR00621">
    <property type="entry name" value="ssb"/>
    <property type="match status" value="1"/>
</dbReference>
<keyword evidence="3" id="KW-0227">DNA damage</keyword>
<reference evidence="6" key="2">
    <citation type="submission" date="2020-09" db="EMBL/GenBank/DDBJ databases">
        <authorList>
            <person name="Sun Q."/>
            <person name="Zhou Y."/>
        </authorList>
    </citation>
    <scope>NUCLEOTIDE SEQUENCE</scope>
    <source>
        <strain evidence="6">CGMCC 1.15095</strain>
    </source>
</reference>
<dbReference type="Pfam" id="PF00436">
    <property type="entry name" value="SSB"/>
    <property type="match status" value="1"/>
</dbReference>
<name>A0A916TSH3_9SPHN</name>
<sequence>MAGSVNKVILIGNLGADPEVKSFQNGGRIANLRIATSESWKDRQTGERKERTEWHTVVLQSDGLVGVAERFLRKGSKVYIEGQLRTRKWQDQNGNDRYSTEVSVGGIGGVLTMLDGAPGGGGSRGGGGGGWNEGGRSGGGSRGGDDWGAPSGGGDMSGGDMGRGGGAAGGGSSPGGFGDDLDDDIPF</sequence>
<dbReference type="InterPro" id="IPR011344">
    <property type="entry name" value="ssDNA-bd"/>
</dbReference>
<evidence type="ECO:0000256" key="2">
    <source>
        <dbReference type="ARBA" id="ARBA00023172"/>
    </source>
</evidence>
<dbReference type="Proteomes" id="UP000608154">
    <property type="component" value="Unassembled WGS sequence"/>
</dbReference>
<comment type="caution">
    <text evidence="3">Lacks conserved residue(s) required for the propagation of feature annotation.</text>
</comment>
<dbReference type="CDD" id="cd04496">
    <property type="entry name" value="SSB_OBF"/>
    <property type="match status" value="1"/>
</dbReference>
<dbReference type="AlphaFoldDB" id="A0A916TSH3"/>
<evidence type="ECO:0000256" key="1">
    <source>
        <dbReference type="ARBA" id="ARBA00023125"/>
    </source>
</evidence>
<feature type="short sequence motif" description="Important for interaction with partner proteins" evidence="3">
    <location>
        <begin position="182"/>
        <end position="187"/>
    </location>
</feature>
<dbReference type="PANTHER" id="PTHR10302:SF27">
    <property type="entry name" value="SINGLE-STRANDED DNA-BINDING PROTEIN"/>
    <property type="match status" value="1"/>
</dbReference>
<keyword evidence="3" id="KW-0234">DNA repair</keyword>
<dbReference type="EMBL" id="BMHK01000007">
    <property type="protein sequence ID" value="GGB96807.1"/>
    <property type="molecule type" value="Genomic_DNA"/>
</dbReference>